<proteinExistence type="predicted"/>
<dbReference type="Proteomes" id="UP001055712">
    <property type="component" value="Unassembled WGS sequence"/>
</dbReference>
<dbReference type="InterPro" id="IPR023346">
    <property type="entry name" value="Lysozyme-like_dom_sf"/>
</dbReference>
<dbReference type="SUPFAM" id="SSF53955">
    <property type="entry name" value="Lysozyme-like"/>
    <property type="match status" value="1"/>
</dbReference>
<evidence type="ECO:0008006" key="3">
    <source>
        <dbReference type="Google" id="ProtNLM"/>
    </source>
</evidence>
<reference evidence="1" key="1">
    <citation type="journal article" date="2019" name="Plant J.">
        <title>Chlorella vulgaris genome assembly and annotation reveals the molecular basis for metabolic acclimation to high light conditions.</title>
        <authorList>
            <person name="Cecchin M."/>
            <person name="Marcolungo L."/>
            <person name="Rossato M."/>
            <person name="Girolomoni L."/>
            <person name="Cosentino E."/>
            <person name="Cuine S."/>
            <person name="Li-Beisson Y."/>
            <person name="Delledonne M."/>
            <person name="Ballottari M."/>
        </authorList>
    </citation>
    <scope>NUCLEOTIDE SEQUENCE</scope>
    <source>
        <strain evidence="1">211/11P</strain>
    </source>
</reference>
<dbReference type="AlphaFoldDB" id="A0A9D4TGI5"/>
<dbReference type="Gene3D" id="3.30.386.10">
    <property type="entry name" value="Chitosanase, subunit A, domain 2"/>
    <property type="match status" value="1"/>
</dbReference>
<sequence>MAGPQKRRAEQLLTIFENSSLKPAYGYAQNLNDGRGITFGRSGFCTGTGDGILVVRRYVQLKPTGNPVAQYLPALQRIDDAGGGGNVVGLNGFIQAVQGAGSDPLFRQAQDEFADDLYFAPSQKLAKQLGFRLALTKAQLYDAYIQHGYSDPGYDVYPISANGMADWVTKHLGGSPLDGVDEKLWLVKYLERRRWVLTQTDETWAESAPRVDVYTWISQLAGWLLDKPMQLTWERCRPDGSRGPCQPQPLRTQLNIGGVIYGGFFLE</sequence>
<name>A0A9D4TGI5_CHLVU</name>
<dbReference type="Pfam" id="PF01374">
    <property type="entry name" value="Glyco_hydro_46"/>
    <property type="match status" value="1"/>
</dbReference>
<dbReference type="OrthoDB" id="76114at2759"/>
<organism evidence="1 2">
    <name type="scientific">Chlorella vulgaris</name>
    <name type="common">Green alga</name>
    <dbReference type="NCBI Taxonomy" id="3077"/>
    <lineage>
        <taxon>Eukaryota</taxon>
        <taxon>Viridiplantae</taxon>
        <taxon>Chlorophyta</taxon>
        <taxon>core chlorophytes</taxon>
        <taxon>Trebouxiophyceae</taxon>
        <taxon>Chlorellales</taxon>
        <taxon>Chlorellaceae</taxon>
        <taxon>Chlorella clade</taxon>
        <taxon>Chlorella</taxon>
    </lineage>
</organism>
<dbReference type="InterPro" id="IPR023099">
    <property type="entry name" value="Glyco_hydro_46_N"/>
</dbReference>
<comment type="caution">
    <text evidence="1">The sequence shown here is derived from an EMBL/GenBank/DDBJ whole genome shotgun (WGS) entry which is preliminary data.</text>
</comment>
<accession>A0A9D4TGI5</accession>
<protein>
    <recommendedName>
        <fullName evidence="3">Chitosanase</fullName>
    </recommendedName>
</protein>
<evidence type="ECO:0000313" key="1">
    <source>
        <dbReference type="EMBL" id="KAI3425036.1"/>
    </source>
</evidence>
<evidence type="ECO:0000313" key="2">
    <source>
        <dbReference type="Proteomes" id="UP001055712"/>
    </source>
</evidence>
<dbReference type="GO" id="GO:0005576">
    <property type="term" value="C:extracellular region"/>
    <property type="evidence" value="ECO:0007669"/>
    <property type="project" value="InterPro"/>
</dbReference>
<dbReference type="Gene3D" id="1.20.141.10">
    <property type="entry name" value="Chitosanase, subunit A, domain 1"/>
    <property type="match status" value="1"/>
</dbReference>
<gene>
    <name evidence="1" type="ORF">D9Q98_008414</name>
</gene>
<keyword evidence="2" id="KW-1185">Reference proteome</keyword>
<dbReference type="CDD" id="cd00978">
    <property type="entry name" value="chitosanase_GH46"/>
    <property type="match status" value="1"/>
</dbReference>
<dbReference type="GO" id="GO:0016977">
    <property type="term" value="F:chitosanase activity"/>
    <property type="evidence" value="ECO:0007669"/>
    <property type="project" value="InterPro"/>
</dbReference>
<dbReference type="InterPro" id="IPR000400">
    <property type="entry name" value="Glyco_hydro_46"/>
</dbReference>
<dbReference type="GO" id="GO:0005975">
    <property type="term" value="P:carbohydrate metabolic process"/>
    <property type="evidence" value="ECO:0007669"/>
    <property type="project" value="InterPro"/>
</dbReference>
<reference evidence="1" key="2">
    <citation type="submission" date="2020-11" db="EMBL/GenBank/DDBJ databases">
        <authorList>
            <person name="Cecchin M."/>
            <person name="Marcolungo L."/>
            <person name="Rossato M."/>
            <person name="Girolomoni L."/>
            <person name="Cosentino E."/>
            <person name="Cuine S."/>
            <person name="Li-Beisson Y."/>
            <person name="Delledonne M."/>
            <person name="Ballottari M."/>
        </authorList>
    </citation>
    <scope>NUCLEOTIDE SEQUENCE</scope>
    <source>
        <strain evidence="1">211/11P</strain>
        <tissue evidence="1">Whole cell</tissue>
    </source>
</reference>
<dbReference type="EMBL" id="SIDB01000012">
    <property type="protein sequence ID" value="KAI3425036.1"/>
    <property type="molecule type" value="Genomic_DNA"/>
</dbReference>